<protein>
    <submittedName>
        <fullName evidence="1">Uncharacterized protein</fullName>
    </submittedName>
</protein>
<evidence type="ECO:0000313" key="1">
    <source>
        <dbReference type="EMBL" id="AKH46975.1"/>
    </source>
</evidence>
<reference evidence="1" key="2">
    <citation type="submission" date="2015-03" db="EMBL/GenBank/DDBJ databases">
        <authorList>
            <person name="Chow C.-E.T."/>
            <person name="Winget D.M."/>
            <person name="White R.A.III."/>
            <person name="Hallam S.J."/>
            <person name="Suttle C.A."/>
        </authorList>
    </citation>
    <scope>NUCLEOTIDE SEQUENCE</scope>
    <source>
        <strain evidence="1">Anoxic2_4</strain>
    </source>
</reference>
<accession>A0A0F7L4T5</accession>
<organism evidence="1">
    <name type="scientific">uncultured marine virus</name>
    <dbReference type="NCBI Taxonomy" id="186617"/>
    <lineage>
        <taxon>Viruses</taxon>
        <taxon>environmental samples</taxon>
    </lineage>
</organism>
<dbReference type="EMBL" id="KR029588">
    <property type="protein sequence ID" value="AKH46975.1"/>
    <property type="molecule type" value="Genomic_DNA"/>
</dbReference>
<proteinExistence type="predicted"/>
<sequence length="69" mass="7519">MYTQNIWVCCIHISYIFILAPLNSVCGIAINVTRCTTLALSSSSIPLSTSKSMMLSALFVRSYRLLSGG</sequence>
<name>A0A0F7L4T5_9VIRU</name>
<reference evidence="1" key="1">
    <citation type="journal article" date="2015" name="Front. Microbiol.">
        <title>Combining genomic sequencing methods to explore viral diversity and reveal potential virus-host interactions.</title>
        <authorList>
            <person name="Chow C.E."/>
            <person name="Winget D.M."/>
            <person name="White R.A.III."/>
            <person name="Hallam S.J."/>
            <person name="Suttle C.A."/>
        </authorList>
    </citation>
    <scope>NUCLEOTIDE SEQUENCE</scope>
    <source>
        <strain evidence="1">Anoxic2_4</strain>
    </source>
</reference>